<dbReference type="Proteomes" id="UP001595776">
    <property type="component" value="Unassembled WGS sequence"/>
</dbReference>
<evidence type="ECO:0000313" key="2">
    <source>
        <dbReference type="EMBL" id="MFC4347863.1"/>
    </source>
</evidence>
<dbReference type="RefSeq" id="WP_197421295.1">
    <property type="nucleotide sequence ID" value="NZ_JBHSCR010000005.1"/>
</dbReference>
<evidence type="ECO:0000313" key="3">
    <source>
        <dbReference type="Proteomes" id="UP001595776"/>
    </source>
</evidence>
<reference evidence="3" key="1">
    <citation type="journal article" date="2019" name="Int. J. Syst. Evol. Microbiol.">
        <title>The Global Catalogue of Microorganisms (GCM) 10K type strain sequencing project: providing services to taxonomists for standard genome sequencing and annotation.</title>
        <authorList>
            <consortium name="The Broad Institute Genomics Platform"/>
            <consortium name="The Broad Institute Genome Sequencing Center for Infectious Disease"/>
            <person name="Wu L."/>
            <person name="Ma J."/>
        </authorList>
    </citation>
    <scope>NUCLEOTIDE SEQUENCE [LARGE SCALE GENOMIC DNA]</scope>
    <source>
        <strain evidence="3">CGMCC 1.15304</strain>
    </source>
</reference>
<accession>A0ABV8UBK9</accession>
<dbReference type="EMBL" id="JBHSCR010000005">
    <property type="protein sequence ID" value="MFC4347863.1"/>
    <property type="molecule type" value="Genomic_DNA"/>
</dbReference>
<gene>
    <name evidence="2" type="ORF">ACFO5Q_08410</name>
</gene>
<evidence type="ECO:0000259" key="1">
    <source>
        <dbReference type="Pfam" id="PF08874"/>
    </source>
</evidence>
<dbReference type="InterPro" id="IPR014973">
    <property type="entry name" value="DUF1835"/>
</dbReference>
<proteinExistence type="predicted"/>
<name>A0ABV8UBK9_9PROT</name>
<comment type="caution">
    <text evidence="2">The sequence shown here is derived from an EMBL/GenBank/DDBJ whole genome shotgun (WGS) entry which is preliminary data.</text>
</comment>
<keyword evidence="3" id="KW-1185">Reference proteome</keyword>
<organism evidence="2 3">
    <name type="scientific">Kordiimonas lipolytica</name>
    <dbReference type="NCBI Taxonomy" id="1662421"/>
    <lineage>
        <taxon>Bacteria</taxon>
        <taxon>Pseudomonadati</taxon>
        <taxon>Pseudomonadota</taxon>
        <taxon>Alphaproteobacteria</taxon>
        <taxon>Kordiimonadales</taxon>
        <taxon>Kordiimonadaceae</taxon>
        <taxon>Kordiimonas</taxon>
    </lineage>
</organism>
<protein>
    <submittedName>
        <fullName evidence="2">DUF1835 domain-containing protein</fullName>
    </submittedName>
</protein>
<sequence length="315" mass="35183">MDTQETLHIRCGSDIEVALKDAGIEGAFLDFSDPFCQGPVLDLPQEAFLEKRLDFVVGAYGLDPVDARKKQRLRYARLANAAAFARIVLWFEHDSYDQLILMFLLKHFSGLDERPVLDLVCVGDFPVEPRFIGLGQLSPADLKGLYDNRQRVTTDMLALGQSVWAALVEETPHNLVRLAQSDTPALPLCAPAIMRHLKELPARSSGLSLTEELTLRVLAAEGARTGGKLFKTLKLEREPLPYLGDQMYWYDLDRLLAGGAIERFGDDWPAASVAITHLGRACLEGREDWMEHVVAERYVGGIRVAPDGKIWRRQG</sequence>
<dbReference type="Pfam" id="PF08874">
    <property type="entry name" value="DUF1835"/>
    <property type="match status" value="1"/>
</dbReference>
<feature type="domain" description="DUF1835" evidence="1">
    <location>
        <begin position="8"/>
        <end position="111"/>
    </location>
</feature>